<dbReference type="InterPro" id="IPR042099">
    <property type="entry name" value="ANL_N_sf"/>
</dbReference>
<dbReference type="Gene3D" id="3.30.300.30">
    <property type="match status" value="1"/>
</dbReference>
<dbReference type="InterPro" id="IPR020845">
    <property type="entry name" value="AMP-binding_CS"/>
</dbReference>
<dbReference type="SUPFAM" id="SSF56801">
    <property type="entry name" value="Acetyl-CoA synthetase-like"/>
    <property type="match status" value="1"/>
</dbReference>
<evidence type="ECO:0000313" key="5">
    <source>
        <dbReference type="EMBL" id="GAA0950135.1"/>
    </source>
</evidence>
<dbReference type="Pfam" id="PF13193">
    <property type="entry name" value="AMP-binding_C"/>
    <property type="match status" value="1"/>
</dbReference>
<organism evidence="5 6">
    <name type="scientific">Actinocorallia libanotica</name>
    <dbReference type="NCBI Taxonomy" id="46162"/>
    <lineage>
        <taxon>Bacteria</taxon>
        <taxon>Bacillati</taxon>
        <taxon>Actinomycetota</taxon>
        <taxon>Actinomycetes</taxon>
        <taxon>Streptosporangiales</taxon>
        <taxon>Thermomonosporaceae</taxon>
        <taxon>Actinocorallia</taxon>
    </lineage>
</organism>
<dbReference type="EMBL" id="BAAAHH010000009">
    <property type="protein sequence ID" value="GAA0950135.1"/>
    <property type="molecule type" value="Genomic_DNA"/>
</dbReference>
<evidence type="ECO:0000259" key="4">
    <source>
        <dbReference type="Pfam" id="PF13193"/>
    </source>
</evidence>
<dbReference type="PANTHER" id="PTHR43201:SF5">
    <property type="entry name" value="MEDIUM-CHAIN ACYL-COA LIGASE ACSF2, MITOCHONDRIAL"/>
    <property type="match status" value="1"/>
</dbReference>
<evidence type="ECO:0000313" key="6">
    <source>
        <dbReference type="Proteomes" id="UP001500665"/>
    </source>
</evidence>
<dbReference type="Proteomes" id="UP001500665">
    <property type="component" value="Unassembled WGS sequence"/>
</dbReference>
<dbReference type="Pfam" id="PF00501">
    <property type="entry name" value="AMP-binding"/>
    <property type="match status" value="1"/>
</dbReference>
<feature type="domain" description="AMP-binding enzyme C-terminal" evidence="4">
    <location>
        <begin position="400"/>
        <end position="473"/>
    </location>
</feature>
<comment type="similarity">
    <text evidence="1">Belongs to the ATP-dependent AMP-binding enzyme family.</text>
</comment>
<dbReference type="InterPro" id="IPR025110">
    <property type="entry name" value="AMP-bd_C"/>
</dbReference>
<keyword evidence="6" id="KW-1185">Reference proteome</keyword>
<evidence type="ECO:0000259" key="3">
    <source>
        <dbReference type="Pfam" id="PF00501"/>
    </source>
</evidence>
<dbReference type="PANTHER" id="PTHR43201">
    <property type="entry name" value="ACYL-COA SYNTHETASE"/>
    <property type="match status" value="1"/>
</dbReference>
<dbReference type="PROSITE" id="PS00455">
    <property type="entry name" value="AMP_BINDING"/>
    <property type="match status" value="1"/>
</dbReference>
<name>A0ABN1R1B3_9ACTN</name>
<gene>
    <name evidence="5" type="ORF">GCM10009550_28370</name>
</gene>
<comment type="caution">
    <text evidence="5">The sequence shown here is derived from an EMBL/GenBank/DDBJ whole genome shotgun (WGS) entry which is preliminary data.</text>
</comment>
<dbReference type="Gene3D" id="3.40.50.12780">
    <property type="entry name" value="N-terminal domain of ligase-like"/>
    <property type="match status" value="1"/>
</dbReference>
<dbReference type="InterPro" id="IPR000873">
    <property type="entry name" value="AMP-dep_synth/lig_dom"/>
</dbReference>
<dbReference type="RefSeq" id="WP_344240742.1">
    <property type="nucleotide sequence ID" value="NZ_BAAAHH010000009.1"/>
</dbReference>
<keyword evidence="2 5" id="KW-0436">Ligase</keyword>
<reference evidence="5 6" key="1">
    <citation type="journal article" date="2019" name="Int. J. Syst. Evol. Microbiol.">
        <title>The Global Catalogue of Microorganisms (GCM) 10K type strain sequencing project: providing services to taxonomists for standard genome sequencing and annotation.</title>
        <authorList>
            <consortium name="The Broad Institute Genomics Platform"/>
            <consortium name="The Broad Institute Genome Sequencing Center for Infectious Disease"/>
            <person name="Wu L."/>
            <person name="Ma J."/>
        </authorList>
    </citation>
    <scope>NUCLEOTIDE SEQUENCE [LARGE SCALE GENOMIC DNA]</scope>
    <source>
        <strain evidence="5 6">JCM 10696</strain>
    </source>
</reference>
<sequence>METIPALVEYAAAAHGDREALVDGEVRWTFAQLAERVRDAARAAAASGIRPGDRVGIWAPNSRHWIVQALGLSSAGAVLVPLNTRYKRAEAADILRRAKAVALYTVDGFLGVDYSAALAGEDLPDLARTVLIDRVPPGPETGLPEVSPDDVSDIIFTSGTTGRPKGVRTTHGQNLRVYAEWSKVVTLRPGDRYLLINPFFHTFGYKAGILACLLNGVTMVPEPVFDARRVAERLAEERISVLMGPPTVFFSLLEPGSRPAHRVRLAGTGAANVPVDLIRRIREELGIPSVFTAYGLSESCGVVSICPVDADAATVAATTGPALPGTEIRIDDGTGEILVRGYNVMQGYLDDPRATAEAVDADGWLHTGDVGVLDERGYLTITDRLKDMFVVGGFNAYPAEIENVLLAHPAVADASVVGVPDERLGEVGAAFLVLRSPADAAELTAWLRERLANFKVPRHFHFVDSLPRNPGGKVLKHRLREASC</sequence>
<evidence type="ECO:0000256" key="2">
    <source>
        <dbReference type="ARBA" id="ARBA00022598"/>
    </source>
</evidence>
<dbReference type="NCBIfam" id="NF005801">
    <property type="entry name" value="PRK07656.1"/>
    <property type="match status" value="1"/>
</dbReference>
<evidence type="ECO:0000256" key="1">
    <source>
        <dbReference type="ARBA" id="ARBA00006432"/>
    </source>
</evidence>
<dbReference type="GO" id="GO:0016874">
    <property type="term" value="F:ligase activity"/>
    <property type="evidence" value="ECO:0007669"/>
    <property type="project" value="UniProtKB-KW"/>
</dbReference>
<feature type="domain" description="AMP-dependent synthetase/ligase" evidence="3">
    <location>
        <begin position="9"/>
        <end position="349"/>
    </location>
</feature>
<protein>
    <submittedName>
        <fullName evidence="5">FadD3 family acyl-CoA ligase</fullName>
    </submittedName>
</protein>
<proteinExistence type="inferred from homology"/>
<dbReference type="InterPro" id="IPR045851">
    <property type="entry name" value="AMP-bd_C_sf"/>
</dbReference>
<accession>A0ABN1R1B3</accession>